<dbReference type="EMBL" id="BOMH01000011">
    <property type="protein sequence ID" value="GID63618.1"/>
    <property type="molecule type" value="Genomic_DNA"/>
</dbReference>
<dbReference type="Pfam" id="PF13400">
    <property type="entry name" value="Tad"/>
    <property type="match status" value="1"/>
</dbReference>
<reference evidence="3" key="1">
    <citation type="submission" date="2021-01" db="EMBL/GenBank/DDBJ databases">
        <title>Whole genome shotgun sequence of Actinoplanes cyaneus NBRC 14990.</title>
        <authorList>
            <person name="Komaki H."/>
            <person name="Tamura T."/>
        </authorList>
    </citation>
    <scope>NUCLEOTIDE SEQUENCE</scope>
    <source>
        <strain evidence="3">NBRC 14990</strain>
    </source>
</reference>
<evidence type="ECO:0000313" key="4">
    <source>
        <dbReference type="Proteomes" id="UP000619479"/>
    </source>
</evidence>
<dbReference type="Proteomes" id="UP000619479">
    <property type="component" value="Unassembled WGS sequence"/>
</dbReference>
<protein>
    <recommendedName>
        <fullName evidence="2">Putative Flp pilus-assembly TadG-like N-terminal domain-containing protein</fullName>
    </recommendedName>
</protein>
<proteinExistence type="predicted"/>
<keyword evidence="1" id="KW-1133">Transmembrane helix</keyword>
<keyword evidence="1" id="KW-0472">Membrane</keyword>
<name>A0A919IDL4_9ACTN</name>
<feature type="domain" description="Putative Flp pilus-assembly TadG-like N-terminal" evidence="2">
    <location>
        <begin position="18"/>
        <end position="59"/>
    </location>
</feature>
<evidence type="ECO:0000313" key="3">
    <source>
        <dbReference type="EMBL" id="GID63618.1"/>
    </source>
</evidence>
<gene>
    <name evidence="3" type="ORF">Acy02nite_14990</name>
</gene>
<evidence type="ECO:0000256" key="1">
    <source>
        <dbReference type="SAM" id="Phobius"/>
    </source>
</evidence>
<organism evidence="3 4">
    <name type="scientific">Actinoplanes cyaneus</name>
    <dbReference type="NCBI Taxonomy" id="52696"/>
    <lineage>
        <taxon>Bacteria</taxon>
        <taxon>Bacillati</taxon>
        <taxon>Actinomycetota</taxon>
        <taxon>Actinomycetes</taxon>
        <taxon>Micromonosporales</taxon>
        <taxon>Micromonosporaceae</taxon>
        <taxon>Actinoplanes</taxon>
    </lineage>
</organism>
<comment type="caution">
    <text evidence="3">The sequence shown here is derived from an EMBL/GenBank/DDBJ whole genome shotgun (WGS) entry which is preliminary data.</text>
</comment>
<dbReference type="InterPro" id="IPR028087">
    <property type="entry name" value="Tad_N"/>
</dbReference>
<keyword evidence="1" id="KW-0812">Transmembrane</keyword>
<accession>A0A919IDL4</accession>
<dbReference type="AlphaFoldDB" id="A0A919IDL4"/>
<keyword evidence="4" id="KW-1185">Reference proteome</keyword>
<dbReference type="RefSeq" id="WP_203739064.1">
    <property type="nucleotide sequence ID" value="NZ_BAAAUC010000041.1"/>
</dbReference>
<feature type="transmembrane region" description="Helical" evidence="1">
    <location>
        <begin position="21"/>
        <end position="46"/>
    </location>
</feature>
<sequence>MRRLIRALSPPRGEHGVVTALVAALAGTGVLLGMAALVIDIGALYAEREQLQSGADAASWKIAQVCAATADRNLVSPSCTVSAQRDNAQQYADKNAKDLVSDVQFCIYTVSAAGVTTPDSGCPGSWNTPVSCPALPSTSGPYRYVEVRTTTRNADNTTVVPPLFGAGLAGAAYAGARMGACGRVAWGVPAISDVFALGISRCDFLRITGNHSKFFAPPLLGGLNPLLQGTGVYPLLGLSSPATDYVSISNGILSSSCPAAVTETVGGYAWLGQPNGSTALLGILPVSAPNPATCTLADIPATNGTVDSWVGGFTLGLATATAATACVNRLNALVTSGQPVLVPIFDRQAALINILPSYYRIVGFAPFVFTGYETLVSGLGGLLTGLLAPNSAIPSAVSGVQKLLCAAQSCVYGYFTKTLATDHLPTRFATSQYYGAMVIGRTG</sequence>
<evidence type="ECO:0000259" key="2">
    <source>
        <dbReference type="Pfam" id="PF13400"/>
    </source>
</evidence>